<sequence length="109" mass="12586">MPWTSVCGGRKLRRNCEQRRGVSGFIRSEEKAKSILFFLFPFYKLFSYISVCKKTILPPWIIRLTDHSIFNAVTSYLTEGTQNKKSGDVIKSLLKPGIKRKFRPQLGTK</sequence>
<keyword evidence="2" id="KW-1185">Reference proteome</keyword>
<dbReference type="EMBL" id="CP144691">
    <property type="protein sequence ID" value="WVY92898.1"/>
    <property type="molecule type" value="Genomic_DNA"/>
</dbReference>
<protein>
    <submittedName>
        <fullName evidence="1">Uncharacterized protein</fullName>
    </submittedName>
</protein>
<gene>
    <name evidence="1" type="ORF">V8G54_031986</name>
</gene>
<dbReference type="Proteomes" id="UP001374535">
    <property type="component" value="Chromosome 10"/>
</dbReference>
<evidence type="ECO:0000313" key="2">
    <source>
        <dbReference type="Proteomes" id="UP001374535"/>
    </source>
</evidence>
<evidence type="ECO:0000313" key="1">
    <source>
        <dbReference type="EMBL" id="WVY92898.1"/>
    </source>
</evidence>
<name>A0AAQ3REZ1_VIGMU</name>
<proteinExistence type="predicted"/>
<reference evidence="1 2" key="1">
    <citation type="journal article" date="2023" name="Life. Sci Alliance">
        <title>Evolutionary insights into 3D genome organization and epigenetic landscape of Vigna mungo.</title>
        <authorList>
            <person name="Junaid A."/>
            <person name="Singh B."/>
            <person name="Bhatia S."/>
        </authorList>
    </citation>
    <scope>NUCLEOTIDE SEQUENCE [LARGE SCALE GENOMIC DNA]</scope>
    <source>
        <strain evidence="1">Urdbean</strain>
    </source>
</reference>
<accession>A0AAQ3REZ1</accession>
<organism evidence="1 2">
    <name type="scientific">Vigna mungo</name>
    <name type="common">Black gram</name>
    <name type="synonym">Phaseolus mungo</name>
    <dbReference type="NCBI Taxonomy" id="3915"/>
    <lineage>
        <taxon>Eukaryota</taxon>
        <taxon>Viridiplantae</taxon>
        <taxon>Streptophyta</taxon>
        <taxon>Embryophyta</taxon>
        <taxon>Tracheophyta</taxon>
        <taxon>Spermatophyta</taxon>
        <taxon>Magnoliopsida</taxon>
        <taxon>eudicotyledons</taxon>
        <taxon>Gunneridae</taxon>
        <taxon>Pentapetalae</taxon>
        <taxon>rosids</taxon>
        <taxon>fabids</taxon>
        <taxon>Fabales</taxon>
        <taxon>Fabaceae</taxon>
        <taxon>Papilionoideae</taxon>
        <taxon>50 kb inversion clade</taxon>
        <taxon>NPAAA clade</taxon>
        <taxon>indigoferoid/millettioid clade</taxon>
        <taxon>Phaseoleae</taxon>
        <taxon>Vigna</taxon>
    </lineage>
</organism>
<dbReference type="AlphaFoldDB" id="A0AAQ3REZ1"/>